<keyword evidence="2" id="KW-0812">Transmembrane</keyword>
<feature type="region of interest" description="Disordered" evidence="5">
    <location>
        <begin position="278"/>
        <end position="396"/>
    </location>
</feature>
<dbReference type="AlphaFoldDB" id="A0A846XD35"/>
<name>A0A846XD35_9NOCA</name>
<feature type="compositionally biased region" description="Basic and acidic residues" evidence="5">
    <location>
        <begin position="356"/>
        <end position="372"/>
    </location>
</feature>
<feature type="compositionally biased region" description="Basic and acidic residues" evidence="5">
    <location>
        <begin position="379"/>
        <end position="396"/>
    </location>
</feature>
<evidence type="ECO:0000256" key="4">
    <source>
        <dbReference type="ARBA" id="ARBA00023136"/>
    </source>
</evidence>
<keyword evidence="7" id="KW-1185">Reference proteome</keyword>
<dbReference type="InterPro" id="IPR032808">
    <property type="entry name" value="DoxX"/>
</dbReference>
<evidence type="ECO:0000313" key="6">
    <source>
        <dbReference type="EMBL" id="NKY33317.1"/>
    </source>
</evidence>
<reference evidence="6 7" key="1">
    <citation type="submission" date="2020-04" db="EMBL/GenBank/DDBJ databases">
        <title>MicrobeNet Type strains.</title>
        <authorList>
            <person name="Nicholson A.C."/>
        </authorList>
    </citation>
    <scope>NUCLEOTIDE SEQUENCE [LARGE SCALE GENOMIC DNA]</scope>
    <source>
        <strain evidence="6 7">DSM 45078</strain>
    </source>
</reference>
<sequence>MLIRRLARPLLASTFVANGVETLMHPQSRVQEASNLVVKGQESLPSNIASSLPADPDTLVKVTAAVQIAGGTLLALGKAPRPAALALAVTVVPATVTEQNFWAETDPARKAAKRTAFLKDMGLLGGLMIAAADTAGKPSLGWRGRRAARKAAATVGTALPVGASGRHGSGEAVRHQLQQAAERGQEFAGTAATRGQELAGTVAGKGAELAEITRERGPDWAEAAKHRGSEWADIAKHRGSELAETAKHRGSELADTVQTRGPGWTEAAKSRATEIGGIAKQRGSELADTAQARGPVWAETAKQRAAELADTARHRGEEVAEAAKHRGSELAGTAHTKGPELTEAAKKRAAGLADYSKNRRGELGAAAKEQRAQLKKQRAQLEKAYRKGRADAAKHR</sequence>
<comment type="subcellular location">
    <subcellularLocation>
        <location evidence="1">Membrane</location>
        <topology evidence="1">Multi-pass membrane protein</topology>
    </subcellularLocation>
</comment>
<proteinExistence type="predicted"/>
<evidence type="ECO:0000313" key="7">
    <source>
        <dbReference type="Proteomes" id="UP000565715"/>
    </source>
</evidence>
<evidence type="ECO:0000256" key="2">
    <source>
        <dbReference type="ARBA" id="ARBA00022692"/>
    </source>
</evidence>
<evidence type="ECO:0000256" key="5">
    <source>
        <dbReference type="SAM" id="MobiDB-lite"/>
    </source>
</evidence>
<dbReference type="RefSeq" id="WP_068040595.1">
    <property type="nucleotide sequence ID" value="NZ_JAAXOO010000002.1"/>
</dbReference>
<evidence type="ECO:0000256" key="3">
    <source>
        <dbReference type="ARBA" id="ARBA00022989"/>
    </source>
</evidence>
<dbReference type="Pfam" id="PF07681">
    <property type="entry name" value="DoxX"/>
    <property type="match status" value="1"/>
</dbReference>
<dbReference type="EMBL" id="JAAXOO010000002">
    <property type="protein sequence ID" value="NKY33317.1"/>
    <property type="molecule type" value="Genomic_DNA"/>
</dbReference>
<feature type="region of interest" description="Disordered" evidence="5">
    <location>
        <begin position="245"/>
        <end position="264"/>
    </location>
</feature>
<feature type="compositionally biased region" description="Basic and acidic residues" evidence="5">
    <location>
        <begin position="337"/>
        <end position="346"/>
    </location>
</feature>
<accession>A0A846XD35</accession>
<protein>
    <submittedName>
        <fullName evidence="6">DoxX family membrane protein</fullName>
    </submittedName>
</protein>
<keyword evidence="4" id="KW-0472">Membrane</keyword>
<keyword evidence="3" id="KW-1133">Transmembrane helix</keyword>
<dbReference type="Proteomes" id="UP000565715">
    <property type="component" value="Unassembled WGS sequence"/>
</dbReference>
<dbReference type="GO" id="GO:0016020">
    <property type="term" value="C:membrane"/>
    <property type="evidence" value="ECO:0007669"/>
    <property type="project" value="UniProtKB-SubCell"/>
</dbReference>
<comment type="caution">
    <text evidence="6">The sequence shown here is derived from an EMBL/GenBank/DDBJ whole genome shotgun (WGS) entry which is preliminary data.</text>
</comment>
<evidence type="ECO:0000256" key="1">
    <source>
        <dbReference type="ARBA" id="ARBA00004141"/>
    </source>
</evidence>
<feature type="compositionally biased region" description="Basic and acidic residues" evidence="5">
    <location>
        <begin position="301"/>
        <end position="328"/>
    </location>
</feature>
<organism evidence="6 7">
    <name type="scientific">Nocardia speluncae</name>
    <dbReference type="NCBI Taxonomy" id="419477"/>
    <lineage>
        <taxon>Bacteria</taxon>
        <taxon>Bacillati</taxon>
        <taxon>Actinomycetota</taxon>
        <taxon>Actinomycetes</taxon>
        <taxon>Mycobacteriales</taxon>
        <taxon>Nocardiaceae</taxon>
        <taxon>Nocardia</taxon>
    </lineage>
</organism>
<gene>
    <name evidence="6" type="ORF">HGA13_09570</name>
</gene>